<organism evidence="1 2">
    <name type="scientific">Amanita thiersii Skay4041</name>
    <dbReference type="NCBI Taxonomy" id="703135"/>
    <lineage>
        <taxon>Eukaryota</taxon>
        <taxon>Fungi</taxon>
        <taxon>Dikarya</taxon>
        <taxon>Basidiomycota</taxon>
        <taxon>Agaricomycotina</taxon>
        <taxon>Agaricomycetes</taxon>
        <taxon>Agaricomycetidae</taxon>
        <taxon>Agaricales</taxon>
        <taxon>Pluteineae</taxon>
        <taxon>Amanitaceae</taxon>
        <taxon>Amanita</taxon>
    </lineage>
</organism>
<proteinExistence type="predicted"/>
<sequence length="148" mass="17130">MSCPLIIAQYSIRGHPKRTEHWVLAALLSRTNARVYEIAGNYDTFTYSSSVVSDFGKSPDYCGGCYLANVPGDKLEWVHKQLKDVEIIRYDSNFDSQVWVMSAIRHLKDEGVITEKDINERWVRDELSADKERWEVAEDTIEERLFPV</sequence>
<dbReference type="Proteomes" id="UP000242287">
    <property type="component" value="Unassembled WGS sequence"/>
</dbReference>
<dbReference type="AlphaFoldDB" id="A0A2A9P1R7"/>
<dbReference type="OrthoDB" id="37659at2759"/>
<evidence type="ECO:0000313" key="1">
    <source>
        <dbReference type="EMBL" id="PFH54810.1"/>
    </source>
</evidence>
<name>A0A2A9P1R7_9AGAR</name>
<gene>
    <name evidence="1" type="ORF">AMATHDRAFT_343</name>
</gene>
<evidence type="ECO:0000313" key="2">
    <source>
        <dbReference type="Proteomes" id="UP000242287"/>
    </source>
</evidence>
<protein>
    <submittedName>
        <fullName evidence="1">Uncharacterized protein</fullName>
    </submittedName>
</protein>
<reference evidence="1 2" key="1">
    <citation type="submission" date="2014-02" db="EMBL/GenBank/DDBJ databases">
        <title>Transposable element dynamics among asymbiotic and ectomycorrhizal Amanita fungi.</title>
        <authorList>
            <consortium name="DOE Joint Genome Institute"/>
            <person name="Hess J."/>
            <person name="Skrede I."/>
            <person name="Wolfe B."/>
            <person name="LaButti K."/>
            <person name="Ohm R.A."/>
            <person name="Grigoriev I.V."/>
            <person name="Pringle A."/>
        </authorList>
    </citation>
    <scope>NUCLEOTIDE SEQUENCE [LARGE SCALE GENOMIC DNA]</scope>
    <source>
        <strain evidence="1 2">SKay4041</strain>
    </source>
</reference>
<keyword evidence="2" id="KW-1185">Reference proteome</keyword>
<accession>A0A2A9P1R7</accession>
<dbReference type="EMBL" id="KZ301969">
    <property type="protein sequence ID" value="PFH54810.1"/>
    <property type="molecule type" value="Genomic_DNA"/>
</dbReference>